<dbReference type="PANTHER" id="PTHR39178:SF1">
    <property type="entry name" value="RIBOSOMAL-PROCESSING CYSTEINE PROTEASE PRP"/>
    <property type="match status" value="1"/>
</dbReference>
<sequence>MITVRMTRSHNGDITSFTMDGHANYAGHGQDIVCAGASAVAFGAVNAILTLTETQPGIELGEDGGYLEVIIPDDLSKETHEKTQLLLEAMLVQLQTIEADYGEFIKITFNR</sequence>
<dbReference type="PANTHER" id="PTHR39178">
    <property type="entry name" value="HYPOTHETICAL RIBOSOME-ASSOCIATED PROTEIN"/>
    <property type="match status" value="1"/>
</dbReference>
<comment type="similarity">
    <text evidence="5">Belongs to the Prp family.</text>
</comment>
<evidence type="ECO:0000313" key="8">
    <source>
        <dbReference type="Proteomes" id="UP000593626"/>
    </source>
</evidence>
<dbReference type="GO" id="GO:0008234">
    <property type="term" value="F:cysteine-type peptidase activity"/>
    <property type="evidence" value="ECO:0007669"/>
    <property type="project" value="UniProtKB-KW"/>
</dbReference>
<evidence type="ECO:0000256" key="1">
    <source>
        <dbReference type="ARBA" id="ARBA00022517"/>
    </source>
</evidence>
<evidence type="ECO:0000256" key="4">
    <source>
        <dbReference type="ARBA" id="ARBA00022807"/>
    </source>
</evidence>
<gene>
    <name evidence="7" type="ORF">G8O30_08720</name>
</gene>
<dbReference type="KEGG" id="mcui:G8O30_08720"/>
<dbReference type="Gene3D" id="3.30.70.1490">
    <property type="entry name" value="Cysteine protease Prp"/>
    <property type="match status" value="1"/>
</dbReference>
<dbReference type="NCBIfam" id="NF011126">
    <property type="entry name" value="PRK14553.1-6"/>
    <property type="match status" value="1"/>
</dbReference>
<dbReference type="AlphaFoldDB" id="A0A7S8CBR3"/>
<dbReference type="EMBL" id="CP049742">
    <property type="protein sequence ID" value="QPC47041.1"/>
    <property type="molecule type" value="Genomic_DNA"/>
</dbReference>
<evidence type="ECO:0000256" key="2">
    <source>
        <dbReference type="ARBA" id="ARBA00022670"/>
    </source>
</evidence>
<dbReference type="RefSeq" id="WP_239671710.1">
    <property type="nucleotide sequence ID" value="NZ_CP049742.1"/>
</dbReference>
<dbReference type="GO" id="GO:0006508">
    <property type="term" value="P:proteolysis"/>
    <property type="evidence" value="ECO:0007669"/>
    <property type="project" value="UniProtKB-KW"/>
</dbReference>
<dbReference type="Pfam" id="PF04327">
    <property type="entry name" value="Peptidase_Prp"/>
    <property type="match status" value="1"/>
</dbReference>
<dbReference type="SUPFAM" id="SSF118010">
    <property type="entry name" value="TM1457-like"/>
    <property type="match status" value="1"/>
</dbReference>
<keyword evidence="8" id="KW-1185">Reference proteome</keyword>
<dbReference type="InterPro" id="IPR036764">
    <property type="entry name" value="Peptidase_Prp_sf"/>
</dbReference>
<evidence type="ECO:0000256" key="5">
    <source>
        <dbReference type="ARBA" id="ARBA00044503"/>
    </source>
</evidence>
<evidence type="ECO:0000256" key="6">
    <source>
        <dbReference type="ARBA" id="ARBA00044538"/>
    </source>
</evidence>
<proteinExistence type="inferred from homology"/>
<dbReference type="InterPro" id="IPR007422">
    <property type="entry name" value="Peptidase_Prp"/>
</dbReference>
<organism evidence="7 8">
    <name type="scientific">Mangrovibacillus cuniculi</name>
    <dbReference type="NCBI Taxonomy" id="2593652"/>
    <lineage>
        <taxon>Bacteria</taxon>
        <taxon>Bacillati</taxon>
        <taxon>Bacillota</taxon>
        <taxon>Bacilli</taxon>
        <taxon>Bacillales</taxon>
        <taxon>Bacillaceae</taxon>
        <taxon>Mangrovibacillus</taxon>
    </lineage>
</organism>
<protein>
    <recommendedName>
        <fullName evidence="6">Ribosomal processing cysteine protease Prp</fullName>
    </recommendedName>
</protein>
<evidence type="ECO:0000256" key="3">
    <source>
        <dbReference type="ARBA" id="ARBA00022801"/>
    </source>
</evidence>
<dbReference type="Proteomes" id="UP000593626">
    <property type="component" value="Chromosome"/>
</dbReference>
<keyword evidence="4" id="KW-0788">Thiol protease</keyword>
<dbReference type="CDD" id="cd16332">
    <property type="entry name" value="Prp-like"/>
    <property type="match status" value="1"/>
</dbReference>
<evidence type="ECO:0000313" key="7">
    <source>
        <dbReference type="EMBL" id="QPC47041.1"/>
    </source>
</evidence>
<reference evidence="7 8" key="1">
    <citation type="submission" date="2019-07" db="EMBL/GenBank/DDBJ databases">
        <title>Genome sequence of 2 isolates from Red Sea Mangroves.</title>
        <authorList>
            <person name="Sefrji F."/>
            <person name="Michoud G."/>
            <person name="Merlino G."/>
            <person name="Daffonchio D."/>
        </authorList>
    </citation>
    <scope>NUCLEOTIDE SEQUENCE [LARGE SCALE GENOMIC DNA]</scope>
    <source>
        <strain evidence="7 8">R1DC41</strain>
    </source>
</reference>
<accession>A0A7S8CBR3</accession>
<name>A0A7S8CBR3_9BACI</name>
<keyword evidence="3" id="KW-0378">Hydrolase</keyword>
<dbReference type="GO" id="GO:0042254">
    <property type="term" value="P:ribosome biogenesis"/>
    <property type="evidence" value="ECO:0007669"/>
    <property type="project" value="UniProtKB-KW"/>
</dbReference>
<keyword evidence="2 7" id="KW-0645">Protease</keyword>
<keyword evidence="1" id="KW-0690">Ribosome biogenesis</keyword>